<feature type="region of interest" description="Disordered" evidence="1">
    <location>
        <begin position="1"/>
        <end position="46"/>
    </location>
</feature>
<keyword evidence="3" id="KW-1185">Reference proteome</keyword>
<dbReference type="EMBL" id="LN890975">
    <property type="protein sequence ID" value="CUS13280.1"/>
    <property type="molecule type" value="Genomic_DNA"/>
</dbReference>
<accession>A0A292Q3I7</accession>
<evidence type="ECO:0000313" key="3">
    <source>
        <dbReference type="Proteomes" id="UP001412239"/>
    </source>
</evidence>
<protein>
    <submittedName>
        <fullName evidence="2">Uncharacterized protein</fullName>
    </submittedName>
</protein>
<evidence type="ECO:0000313" key="2">
    <source>
        <dbReference type="EMBL" id="CUS13280.1"/>
    </source>
</evidence>
<proteinExistence type="predicted"/>
<dbReference type="Proteomes" id="UP001412239">
    <property type="component" value="Unassembled WGS sequence"/>
</dbReference>
<gene>
    <name evidence="2" type="ORF">GSTUAT00002656001</name>
</gene>
<reference evidence="2" key="1">
    <citation type="submission" date="2015-10" db="EMBL/GenBank/DDBJ databases">
        <authorList>
            <person name="Regsiter A."/>
            <person name="william w."/>
        </authorList>
    </citation>
    <scope>NUCLEOTIDE SEQUENCE</scope>
    <source>
        <strain evidence="2">Montdore</strain>
    </source>
</reference>
<organism evidence="2 3">
    <name type="scientific">Tuber aestivum</name>
    <name type="common">summer truffle</name>
    <dbReference type="NCBI Taxonomy" id="59557"/>
    <lineage>
        <taxon>Eukaryota</taxon>
        <taxon>Fungi</taxon>
        <taxon>Dikarya</taxon>
        <taxon>Ascomycota</taxon>
        <taxon>Pezizomycotina</taxon>
        <taxon>Pezizomycetes</taxon>
        <taxon>Pezizales</taxon>
        <taxon>Tuberaceae</taxon>
        <taxon>Tuber</taxon>
    </lineage>
</organism>
<evidence type="ECO:0000256" key="1">
    <source>
        <dbReference type="SAM" id="MobiDB-lite"/>
    </source>
</evidence>
<dbReference type="AlphaFoldDB" id="A0A292Q3I7"/>
<name>A0A292Q3I7_9PEZI</name>
<sequence>MPHVECATSSPPTLFGPTLVGGARGGSATGGTKALSAGGLSELPVS</sequence>